<organism evidence="1 2">
    <name type="scientific">Flavobacterium chungangensis</name>
    <dbReference type="NCBI Taxonomy" id="2708132"/>
    <lineage>
        <taxon>Bacteria</taxon>
        <taxon>Pseudomonadati</taxon>
        <taxon>Bacteroidota</taxon>
        <taxon>Flavobacteriia</taxon>
        <taxon>Flavobacteriales</taxon>
        <taxon>Flavobacteriaceae</taxon>
        <taxon>Flavobacterium</taxon>
    </lineage>
</organism>
<comment type="caution">
    <text evidence="1">The sequence shown here is derived from an EMBL/GenBank/DDBJ whole genome shotgun (WGS) entry which is preliminary data.</text>
</comment>
<dbReference type="Proteomes" id="UP001596003">
    <property type="component" value="Unassembled WGS sequence"/>
</dbReference>
<evidence type="ECO:0000313" key="2">
    <source>
        <dbReference type="Proteomes" id="UP001596003"/>
    </source>
</evidence>
<accession>A0ABV8ZIE1</accession>
<dbReference type="RefSeq" id="WP_379797806.1">
    <property type="nucleotide sequence ID" value="NZ_JBHSFY010000006.1"/>
</dbReference>
<keyword evidence="2" id="KW-1185">Reference proteome</keyword>
<sequence length="245" mass="28542">MKIMFNFLIIALLISCTGKPIKSNDKSVEKINYSNKSISNNDKEKFTDNGLIDTLTTMIAEYGGIKFYTEDKLRGDGVVQLLIDMDIEILNFDKTVFGSIKLNSNVEEPFDIKLPKSVVARELIPNVEYRIFCFDAEQPESDNNFLIIYINKEKRLISKQRVKYKFSSWEAYAKTAFVHLTPKVKNSSKEEKLYYYEVLQVKGDSMKIKSVSKTSCDYVEEYKDVTKWIKWKDNSYKFIAFDFCN</sequence>
<protein>
    <recommendedName>
        <fullName evidence="3">Lipoprotein</fullName>
    </recommendedName>
</protein>
<evidence type="ECO:0008006" key="3">
    <source>
        <dbReference type="Google" id="ProtNLM"/>
    </source>
</evidence>
<proteinExistence type="predicted"/>
<dbReference type="EMBL" id="JBHSFY010000006">
    <property type="protein sequence ID" value="MFC4477665.1"/>
    <property type="molecule type" value="Genomic_DNA"/>
</dbReference>
<name>A0ABV8ZIE1_9FLAO</name>
<evidence type="ECO:0000313" key="1">
    <source>
        <dbReference type="EMBL" id="MFC4477665.1"/>
    </source>
</evidence>
<reference evidence="2" key="1">
    <citation type="journal article" date="2019" name="Int. J. Syst. Evol. Microbiol.">
        <title>The Global Catalogue of Microorganisms (GCM) 10K type strain sequencing project: providing services to taxonomists for standard genome sequencing and annotation.</title>
        <authorList>
            <consortium name="The Broad Institute Genomics Platform"/>
            <consortium name="The Broad Institute Genome Sequencing Center for Infectious Disease"/>
            <person name="Wu L."/>
            <person name="Ma J."/>
        </authorList>
    </citation>
    <scope>NUCLEOTIDE SEQUENCE [LARGE SCALE GENOMIC DNA]</scope>
    <source>
        <strain evidence="2">NBRC 103627</strain>
    </source>
</reference>
<gene>
    <name evidence="1" type="ORF">ACFO3N_11375</name>
</gene>
<dbReference type="PROSITE" id="PS51257">
    <property type="entry name" value="PROKAR_LIPOPROTEIN"/>
    <property type="match status" value="1"/>
</dbReference>